<sequence length="134" mass="14499">MTAGLAPADRRRFAARPPVPDGRGWPGSAGGGLNGVERWCWIAPARTIEPPQAAKGLLSYAGSALEAAVRRINIHETMTGLSRPFERAARGEPPLGAKAREPMVKVAPLNPAEFNMSRRGQYRPQTRVFARGRS</sequence>
<reference evidence="3" key="1">
    <citation type="journal article" date="2019" name="Int. J. Syst. Evol. Microbiol.">
        <title>The Global Catalogue of Microorganisms (GCM) 10K type strain sequencing project: providing services to taxonomists for standard genome sequencing and annotation.</title>
        <authorList>
            <consortium name="The Broad Institute Genomics Platform"/>
            <consortium name="The Broad Institute Genome Sequencing Center for Infectious Disease"/>
            <person name="Wu L."/>
            <person name="Ma J."/>
        </authorList>
    </citation>
    <scope>NUCLEOTIDE SEQUENCE [LARGE SCALE GENOMIC DNA]</scope>
    <source>
        <strain evidence="3">JCM 9933</strain>
    </source>
</reference>
<name>A0ABP3QBS1_9PROT</name>
<accession>A0ABP3QBS1</accession>
<dbReference type="EMBL" id="BAAAFZ010000038">
    <property type="protein sequence ID" value="GAA0587727.1"/>
    <property type="molecule type" value="Genomic_DNA"/>
</dbReference>
<feature type="region of interest" description="Disordered" evidence="1">
    <location>
        <begin position="1"/>
        <end position="30"/>
    </location>
</feature>
<dbReference type="Proteomes" id="UP001501588">
    <property type="component" value="Unassembled WGS sequence"/>
</dbReference>
<protein>
    <recommendedName>
        <fullName evidence="4">Transposase</fullName>
    </recommendedName>
</protein>
<gene>
    <name evidence="2" type="ORF">GCM10009416_27900</name>
</gene>
<evidence type="ECO:0000313" key="2">
    <source>
        <dbReference type="EMBL" id="GAA0587727.1"/>
    </source>
</evidence>
<evidence type="ECO:0000313" key="3">
    <source>
        <dbReference type="Proteomes" id="UP001501588"/>
    </source>
</evidence>
<evidence type="ECO:0000256" key="1">
    <source>
        <dbReference type="SAM" id="MobiDB-lite"/>
    </source>
</evidence>
<evidence type="ECO:0008006" key="4">
    <source>
        <dbReference type="Google" id="ProtNLM"/>
    </source>
</evidence>
<organism evidence="2 3">
    <name type="scientific">Craurococcus roseus</name>
    <dbReference type="NCBI Taxonomy" id="77585"/>
    <lineage>
        <taxon>Bacteria</taxon>
        <taxon>Pseudomonadati</taxon>
        <taxon>Pseudomonadota</taxon>
        <taxon>Alphaproteobacteria</taxon>
        <taxon>Acetobacterales</taxon>
        <taxon>Acetobacteraceae</taxon>
        <taxon>Craurococcus</taxon>
    </lineage>
</organism>
<proteinExistence type="predicted"/>
<keyword evidence="3" id="KW-1185">Reference proteome</keyword>
<dbReference type="RefSeq" id="WP_343895930.1">
    <property type="nucleotide sequence ID" value="NZ_BAAAFZ010000038.1"/>
</dbReference>
<comment type="caution">
    <text evidence="2">The sequence shown here is derived from an EMBL/GenBank/DDBJ whole genome shotgun (WGS) entry which is preliminary data.</text>
</comment>